<sequence>MTREVAPETSLKVLQMGEPLMVWPTSSM</sequence>
<evidence type="ECO:0000313" key="1">
    <source>
        <dbReference type="EMBL" id="CDR01220.1"/>
    </source>
</evidence>
<proteinExistence type="predicted"/>
<accession>A0A060ZJB5</accession>
<gene>
    <name evidence="1" type="ORF">SIRAN199</name>
</gene>
<dbReference type="AlphaFoldDB" id="A0A060ZJB5"/>
<protein>
    <submittedName>
        <fullName evidence="1">Uncharacterized protein</fullName>
    </submittedName>
</protein>
<name>A0A060ZJB5_9ACTN</name>
<dbReference type="HOGENOM" id="CLU_3412924_0_0_11"/>
<organism evidence="1">
    <name type="scientific">Streptomyces iranensis</name>
    <dbReference type="NCBI Taxonomy" id="576784"/>
    <lineage>
        <taxon>Bacteria</taxon>
        <taxon>Bacillati</taxon>
        <taxon>Actinomycetota</taxon>
        <taxon>Actinomycetes</taxon>
        <taxon>Kitasatosporales</taxon>
        <taxon>Streptomycetaceae</taxon>
        <taxon>Streptomyces</taxon>
        <taxon>Streptomyces violaceusniger group</taxon>
    </lineage>
</organism>
<reference evidence="1" key="1">
    <citation type="submission" date="2014-05" db="EMBL/GenBank/DDBJ databases">
        <authorList>
            <person name="Horn Fabian"/>
        </authorList>
    </citation>
    <scope>NUCLEOTIDE SEQUENCE</scope>
</reference>
<dbReference type="EMBL" id="LK022848">
    <property type="protein sequence ID" value="CDR01220.1"/>
    <property type="molecule type" value="Genomic_DNA"/>
</dbReference>
<dbReference type="PATRIC" id="fig|576784.4.peg.68"/>